<evidence type="ECO:0000256" key="2">
    <source>
        <dbReference type="SAM" id="MobiDB-lite"/>
    </source>
</evidence>
<feature type="compositionally biased region" description="Basic residues" evidence="2">
    <location>
        <begin position="7"/>
        <end position="16"/>
    </location>
</feature>
<dbReference type="Gene3D" id="4.10.80.30">
    <property type="entry name" value="DNA polymerase, domain 6"/>
    <property type="match status" value="1"/>
</dbReference>
<dbReference type="STRING" id="215200.SAMN05216454_10113"/>
<dbReference type="AlphaFoldDB" id="A0A1H8E6I3"/>
<evidence type="ECO:0000256" key="3">
    <source>
        <dbReference type="SAM" id="Phobius"/>
    </source>
</evidence>
<evidence type="ECO:0000313" key="6">
    <source>
        <dbReference type="Proteomes" id="UP000199512"/>
    </source>
</evidence>
<feature type="domain" description="Mannosyl-glycoprotein endo-beta-N-acetylglucosamidase-like" evidence="4">
    <location>
        <begin position="69"/>
        <end position="229"/>
    </location>
</feature>
<dbReference type="OrthoDB" id="977752at2"/>
<dbReference type="GO" id="GO:0004040">
    <property type="term" value="F:amidase activity"/>
    <property type="evidence" value="ECO:0007669"/>
    <property type="project" value="InterPro"/>
</dbReference>
<keyword evidence="1 5" id="KW-0378">Hydrolase</keyword>
<name>A0A1H8E6I3_9FIRM</name>
<dbReference type="Proteomes" id="UP000199512">
    <property type="component" value="Unassembled WGS sequence"/>
</dbReference>
<dbReference type="SMART" id="SM00047">
    <property type="entry name" value="LYZ2"/>
    <property type="match status" value="1"/>
</dbReference>
<dbReference type="RefSeq" id="WP_091972812.1">
    <property type="nucleotide sequence ID" value="NZ_FODF01000001.1"/>
</dbReference>
<evidence type="ECO:0000259" key="4">
    <source>
        <dbReference type="SMART" id="SM00047"/>
    </source>
</evidence>
<sequence length="237" mass="27679">MEIGRVSARKRKKINKAKNNANSTSGNYKKRQKKRPRKKLRKLPILILLVFAFFIYSIFSIGNKISQNKIEEQSLYKEEFISKIEKNAEEEYTKNGVLPSITMGQAILESNWGKSRLALEGNNLFGIKADKNWKGERINFTTKENYKDYIKADFRKYSSWDESISDYASFLRNNKRYEKHGMFDSKDYVKQAQALEDAGYATAINEKGEKIYADRLIAVIEKYNLRKYDIEAINKGY</sequence>
<dbReference type="Pfam" id="PF01832">
    <property type="entry name" value="Glucosaminidase"/>
    <property type="match status" value="1"/>
</dbReference>
<reference evidence="5 6" key="1">
    <citation type="submission" date="2016-10" db="EMBL/GenBank/DDBJ databases">
        <authorList>
            <person name="de Groot N.N."/>
        </authorList>
    </citation>
    <scope>NUCLEOTIDE SEQUENCE [LARGE SCALE GENOMIC DNA]</scope>
    <source>
        <strain evidence="5 6">Calf135</strain>
    </source>
</reference>
<organism evidence="5 6">
    <name type="scientific">Peptostreptococcus russellii</name>
    <dbReference type="NCBI Taxonomy" id="215200"/>
    <lineage>
        <taxon>Bacteria</taxon>
        <taxon>Bacillati</taxon>
        <taxon>Bacillota</taxon>
        <taxon>Clostridia</taxon>
        <taxon>Peptostreptococcales</taxon>
        <taxon>Peptostreptococcaceae</taxon>
        <taxon>Peptostreptococcus</taxon>
    </lineage>
</organism>
<gene>
    <name evidence="5" type="ORF">SAMN05216454_10113</name>
</gene>
<keyword evidence="6" id="KW-1185">Reference proteome</keyword>
<proteinExistence type="predicted"/>
<protein>
    <submittedName>
        <fullName evidence="5">Flagellum-specific peptidoglycan hydrolase FlgJ</fullName>
    </submittedName>
</protein>
<keyword evidence="3" id="KW-1133">Transmembrane helix</keyword>
<dbReference type="EMBL" id="FODF01000001">
    <property type="protein sequence ID" value="SEN15191.1"/>
    <property type="molecule type" value="Genomic_DNA"/>
</dbReference>
<dbReference type="Gene3D" id="1.10.530.10">
    <property type="match status" value="1"/>
</dbReference>
<feature type="region of interest" description="Disordered" evidence="2">
    <location>
        <begin position="1"/>
        <end position="37"/>
    </location>
</feature>
<dbReference type="PANTHER" id="PTHR33308:SF9">
    <property type="entry name" value="PEPTIDOGLYCAN HYDROLASE FLGJ"/>
    <property type="match status" value="1"/>
</dbReference>
<feature type="transmembrane region" description="Helical" evidence="3">
    <location>
        <begin position="40"/>
        <end position="59"/>
    </location>
</feature>
<feature type="compositionally biased region" description="Basic residues" evidence="2">
    <location>
        <begin position="28"/>
        <end position="37"/>
    </location>
</feature>
<accession>A0A1H8E6I3</accession>
<dbReference type="InterPro" id="IPR051056">
    <property type="entry name" value="Glycosyl_Hydrolase_73"/>
</dbReference>
<keyword evidence="3" id="KW-0812">Transmembrane</keyword>
<dbReference type="InterPro" id="IPR002901">
    <property type="entry name" value="MGlyc_endo_b_GlcNAc-like_dom"/>
</dbReference>
<dbReference type="PANTHER" id="PTHR33308">
    <property type="entry name" value="PEPTIDOGLYCAN HYDROLASE FLGJ"/>
    <property type="match status" value="1"/>
</dbReference>
<evidence type="ECO:0000313" key="5">
    <source>
        <dbReference type="EMBL" id="SEN15191.1"/>
    </source>
</evidence>
<evidence type="ECO:0000256" key="1">
    <source>
        <dbReference type="ARBA" id="ARBA00022801"/>
    </source>
</evidence>
<keyword evidence="3" id="KW-0472">Membrane</keyword>